<dbReference type="Pfam" id="PF08665">
    <property type="entry name" value="PglZ"/>
    <property type="match status" value="1"/>
</dbReference>
<evidence type="ECO:0008006" key="3">
    <source>
        <dbReference type="Google" id="ProtNLM"/>
    </source>
</evidence>
<reference evidence="1 2" key="1">
    <citation type="journal article" date="2016" name="Sci. Rep.">
        <title>Metabolic traits of an uncultured archaeal lineage -MSBL1- from brine pools of the Red Sea.</title>
        <authorList>
            <person name="Mwirichia R."/>
            <person name="Alam I."/>
            <person name="Rashid M."/>
            <person name="Vinu M."/>
            <person name="Ba-Alawi W."/>
            <person name="Anthony Kamau A."/>
            <person name="Kamanda Ngugi D."/>
            <person name="Goker M."/>
            <person name="Klenk H.P."/>
            <person name="Bajic V."/>
            <person name="Stingl U."/>
        </authorList>
    </citation>
    <scope>NUCLEOTIDE SEQUENCE [LARGE SCALE GENOMIC DNA]</scope>
    <source>
        <strain evidence="1">SCGC-AAA382A03</strain>
    </source>
</reference>
<sequence length="297" mass="35017">MKIKNNFIEKLVEEKNPFTLLWNYMTDEIWKYQNDLESFYGQEKKMKDFELFLHRTFDEVYTDLLPKYCTGKGYKIKLKHPIIFLDSFSIREAILLKEKLKEKTDCKLTYSFSAIPSDTKSYKEKIDYSKLKKNNKHTEIKDMESLEIEGDEKIIWSDFPDALLESLSEGKTILGTVTETYKKLEKLVLKLIEQLNHDKIEIMSDHGYVRHQGAYTFSMDEKDQKKVRKVLKGRRKESISEAEKLPKGMKKFVVEYNDFYMAKGRYVWTTIGGKYSKLQHGGVSLIECMTPRLIIEG</sequence>
<evidence type="ECO:0000313" key="1">
    <source>
        <dbReference type="EMBL" id="KXB04915.1"/>
    </source>
</evidence>
<name>A0A133VER0_9EURY</name>
<dbReference type="Proteomes" id="UP000070549">
    <property type="component" value="Unassembled WGS sequence"/>
</dbReference>
<keyword evidence="2" id="KW-1185">Reference proteome</keyword>
<accession>A0A133VER0</accession>
<proteinExistence type="predicted"/>
<protein>
    <recommendedName>
        <fullName evidence="3">PglZ domain-containing protein</fullName>
    </recommendedName>
</protein>
<dbReference type="AlphaFoldDB" id="A0A133VER0"/>
<gene>
    <name evidence="1" type="ORF">AKJ49_01575</name>
</gene>
<comment type="caution">
    <text evidence="1">The sequence shown here is derived from an EMBL/GenBank/DDBJ whole genome shotgun (WGS) entry which is preliminary data.</text>
</comment>
<evidence type="ECO:0000313" key="2">
    <source>
        <dbReference type="Proteomes" id="UP000070549"/>
    </source>
</evidence>
<organism evidence="1 2">
    <name type="scientific">candidate division MSBL1 archaeon SCGC-AAA382A03</name>
    <dbReference type="NCBI Taxonomy" id="1698278"/>
    <lineage>
        <taxon>Archaea</taxon>
        <taxon>Methanobacteriati</taxon>
        <taxon>Methanobacteriota</taxon>
        <taxon>candidate division MSBL1</taxon>
    </lineage>
</organism>
<dbReference type="EMBL" id="LHYC01000040">
    <property type="protein sequence ID" value="KXB04915.1"/>
    <property type="molecule type" value="Genomic_DNA"/>
</dbReference>